<dbReference type="Pfam" id="PF01490">
    <property type="entry name" value="Aa_trans"/>
    <property type="match status" value="1"/>
</dbReference>
<dbReference type="Gene3D" id="1.20.1740.10">
    <property type="entry name" value="Amino acid/polyamine transporter I"/>
    <property type="match status" value="1"/>
</dbReference>
<sequence>MQLTVMVKKNSLEASSSGKPEATETTPLVAKVENGGNGDDPIKETSGGGLSMKQTAFLIAGEMAGSGVLALPRVLVKTGWFGVPLIVLMCLIAAFSGKRLGDCWTIIEGRDPEMRTRKRNPYAIIAEQSLGKMWSVAVSLAIIITQFGVAVVYLLLAAQIVEQLFMTLIPTVTICIWYLVVVGAMTPLMLFGSPKDFSFMGVIAFFSTFVACILYFIQMMNDIRPFGTFRWGIHGFMDFFLAFGTIMFAFGGASTFPTIQNDMADKSKFNKSLQYSFLAILALYIPIAVAGYAVYGESVGPNFITSLSATPLTLVGNVLMAVHLVSAFIILINPVCQEMEELYSIPRDSVGYRTLVRLSIMAGILFIGESIPRFYTILALIGGTTIALLTFVLPSYCYLNLVNQTPREGQAPVEVAGWVKLVCWEVIVIGVVGGVAATYSATSAIFSTSQAIPCYLR</sequence>
<evidence type="ECO:0000256" key="1">
    <source>
        <dbReference type="ARBA" id="ARBA00004141"/>
    </source>
</evidence>
<feature type="transmembrane region" description="Helical" evidence="6">
    <location>
        <begin position="416"/>
        <end position="439"/>
    </location>
</feature>
<keyword evidence="2 6" id="KW-0812">Transmembrane</keyword>
<evidence type="ECO:0000256" key="6">
    <source>
        <dbReference type="SAM" id="Phobius"/>
    </source>
</evidence>
<feature type="domain" description="Amino acid transporter transmembrane" evidence="7">
    <location>
        <begin position="50"/>
        <end position="439"/>
    </location>
</feature>
<feature type="region of interest" description="Disordered" evidence="5">
    <location>
        <begin position="1"/>
        <end position="26"/>
    </location>
</feature>
<evidence type="ECO:0000256" key="5">
    <source>
        <dbReference type="SAM" id="MobiDB-lite"/>
    </source>
</evidence>
<feature type="compositionally biased region" description="Polar residues" evidence="5">
    <location>
        <begin position="12"/>
        <end position="26"/>
    </location>
</feature>
<feature type="transmembrane region" description="Helical" evidence="6">
    <location>
        <begin position="229"/>
        <end position="253"/>
    </location>
</feature>
<gene>
    <name evidence="9" type="primary">LOC113404144</name>
</gene>
<name>A0ABM4AYW7_VANTA</name>
<keyword evidence="8" id="KW-1185">Reference proteome</keyword>
<feature type="transmembrane region" description="Helical" evidence="6">
    <location>
        <begin position="374"/>
        <end position="396"/>
    </location>
</feature>
<dbReference type="RefSeq" id="XP_064076494.1">
    <property type="nucleotide sequence ID" value="XM_064220424.1"/>
</dbReference>
<evidence type="ECO:0000313" key="9">
    <source>
        <dbReference type="RefSeq" id="XP_064076494.1"/>
    </source>
</evidence>
<keyword evidence="4 6" id="KW-0472">Membrane</keyword>
<dbReference type="InterPro" id="IPR013057">
    <property type="entry name" value="AA_transpt_TM"/>
</dbReference>
<feature type="transmembrane region" description="Helical" evidence="6">
    <location>
        <begin position="197"/>
        <end position="217"/>
    </location>
</feature>
<proteinExistence type="predicted"/>
<accession>A0ABM4AYW7</accession>
<dbReference type="PANTHER" id="PTHR22950">
    <property type="entry name" value="AMINO ACID TRANSPORTER"/>
    <property type="match status" value="1"/>
</dbReference>
<feature type="transmembrane region" description="Helical" evidence="6">
    <location>
        <begin position="133"/>
        <end position="156"/>
    </location>
</feature>
<feature type="transmembrane region" description="Helical" evidence="6">
    <location>
        <begin position="350"/>
        <end position="367"/>
    </location>
</feature>
<comment type="subcellular location">
    <subcellularLocation>
        <location evidence="1">Membrane</location>
        <topology evidence="1">Multi-pass membrane protein</topology>
    </subcellularLocation>
</comment>
<evidence type="ECO:0000313" key="8">
    <source>
        <dbReference type="Proteomes" id="UP001652626"/>
    </source>
</evidence>
<evidence type="ECO:0000259" key="7">
    <source>
        <dbReference type="Pfam" id="PF01490"/>
    </source>
</evidence>
<feature type="transmembrane region" description="Helical" evidence="6">
    <location>
        <begin position="273"/>
        <end position="295"/>
    </location>
</feature>
<evidence type="ECO:0000256" key="4">
    <source>
        <dbReference type="ARBA" id="ARBA00023136"/>
    </source>
</evidence>
<keyword evidence="3 6" id="KW-1133">Transmembrane helix</keyword>
<protein>
    <submittedName>
        <fullName evidence="9">Uncharacterized protein LOC113404144 isoform X1</fullName>
    </submittedName>
</protein>
<organism evidence="8 9">
    <name type="scientific">Vanessa tameamea</name>
    <name type="common">Kamehameha butterfly</name>
    <dbReference type="NCBI Taxonomy" id="334116"/>
    <lineage>
        <taxon>Eukaryota</taxon>
        <taxon>Metazoa</taxon>
        <taxon>Ecdysozoa</taxon>
        <taxon>Arthropoda</taxon>
        <taxon>Hexapoda</taxon>
        <taxon>Insecta</taxon>
        <taxon>Pterygota</taxon>
        <taxon>Neoptera</taxon>
        <taxon>Endopterygota</taxon>
        <taxon>Lepidoptera</taxon>
        <taxon>Glossata</taxon>
        <taxon>Ditrysia</taxon>
        <taxon>Papilionoidea</taxon>
        <taxon>Nymphalidae</taxon>
        <taxon>Nymphalinae</taxon>
        <taxon>Vanessa</taxon>
    </lineage>
</organism>
<feature type="transmembrane region" description="Helical" evidence="6">
    <location>
        <begin position="307"/>
        <end position="330"/>
    </location>
</feature>
<feature type="transmembrane region" description="Helical" evidence="6">
    <location>
        <begin position="74"/>
        <end position="95"/>
    </location>
</feature>
<dbReference type="GeneID" id="113404144"/>
<dbReference type="PANTHER" id="PTHR22950:SF703">
    <property type="entry name" value="AMINO ACID TRANSPORTER TRANSMEMBRANE DOMAIN-CONTAINING PROTEIN"/>
    <property type="match status" value="1"/>
</dbReference>
<reference evidence="9" key="1">
    <citation type="submission" date="2025-08" db="UniProtKB">
        <authorList>
            <consortium name="RefSeq"/>
        </authorList>
    </citation>
    <scope>IDENTIFICATION</scope>
    <source>
        <tissue evidence="9">Whole body</tissue>
    </source>
</reference>
<evidence type="ECO:0000256" key="2">
    <source>
        <dbReference type="ARBA" id="ARBA00022692"/>
    </source>
</evidence>
<dbReference type="Proteomes" id="UP001652626">
    <property type="component" value="Chromosome Z"/>
</dbReference>
<evidence type="ECO:0000256" key="3">
    <source>
        <dbReference type="ARBA" id="ARBA00022989"/>
    </source>
</evidence>
<feature type="transmembrane region" description="Helical" evidence="6">
    <location>
        <begin position="168"/>
        <end position="191"/>
    </location>
</feature>